<proteinExistence type="predicted"/>
<organism evidence="1 2">
    <name type="scientific">Terribacillus aidingensis</name>
    <dbReference type="NCBI Taxonomy" id="586416"/>
    <lineage>
        <taxon>Bacteria</taxon>
        <taxon>Bacillati</taxon>
        <taxon>Bacillota</taxon>
        <taxon>Bacilli</taxon>
        <taxon>Bacillales</taxon>
        <taxon>Bacillaceae</taxon>
        <taxon>Terribacillus</taxon>
    </lineage>
</organism>
<reference evidence="2" key="1">
    <citation type="submission" date="2017-09" db="EMBL/GenBank/DDBJ databases">
        <authorList>
            <person name="Varghese N."/>
            <person name="Submissions S."/>
        </authorList>
    </citation>
    <scope>NUCLEOTIDE SEQUENCE [LARGE SCALE GENOMIC DNA]</scope>
    <source>
        <strain evidence="2">CGMCC 1.8913</strain>
    </source>
</reference>
<dbReference type="AlphaFoldDB" id="A0A285N119"/>
<name>A0A285N119_9BACI</name>
<gene>
    <name evidence="1" type="ORF">SAMN05421503_0288</name>
</gene>
<dbReference type="Proteomes" id="UP000219356">
    <property type="component" value="Unassembled WGS sequence"/>
</dbReference>
<dbReference type="EMBL" id="OBEK01000001">
    <property type="protein sequence ID" value="SNZ03142.1"/>
    <property type="molecule type" value="Genomic_DNA"/>
</dbReference>
<sequence>MLSSFSEDLSCCRELSKRPLLDIDKARKRDKEEAALERESKKIATLNTRMAILTKISAA</sequence>
<accession>A0A285N119</accession>
<evidence type="ECO:0000313" key="1">
    <source>
        <dbReference type="EMBL" id="SNZ03142.1"/>
    </source>
</evidence>
<evidence type="ECO:0000313" key="2">
    <source>
        <dbReference type="Proteomes" id="UP000219356"/>
    </source>
</evidence>
<keyword evidence="2" id="KW-1185">Reference proteome</keyword>
<protein>
    <submittedName>
        <fullName evidence="1">Uncharacterized protein</fullName>
    </submittedName>
</protein>